<proteinExistence type="predicted"/>
<keyword evidence="1" id="KW-0175">Coiled coil</keyword>
<gene>
    <name evidence="3" type="ORF">BJ322DRAFT_852831</name>
</gene>
<evidence type="ECO:0000313" key="4">
    <source>
        <dbReference type="Proteomes" id="UP000736335"/>
    </source>
</evidence>
<reference evidence="3" key="2">
    <citation type="submission" date="2020-11" db="EMBL/GenBank/DDBJ databases">
        <authorList>
            <consortium name="DOE Joint Genome Institute"/>
            <person name="Kuo A."/>
            <person name="Miyauchi S."/>
            <person name="Kiss E."/>
            <person name="Drula E."/>
            <person name="Kohler A."/>
            <person name="Sanchez-Garcia M."/>
            <person name="Andreopoulos B."/>
            <person name="Barry K.W."/>
            <person name="Bonito G."/>
            <person name="Buee M."/>
            <person name="Carver A."/>
            <person name="Chen C."/>
            <person name="Cichocki N."/>
            <person name="Clum A."/>
            <person name="Culley D."/>
            <person name="Crous P.W."/>
            <person name="Fauchery L."/>
            <person name="Girlanda M."/>
            <person name="Hayes R."/>
            <person name="Keri Z."/>
            <person name="Labutti K."/>
            <person name="Lipzen A."/>
            <person name="Lombard V."/>
            <person name="Magnuson J."/>
            <person name="Maillard F."/>
            <person name="Morin E."/>
            <person name="Murat C."/>
            <person name="Nolan M."/>
            <person name="Ohm R."/>
            <person name="Pangilinan J."/>
            <person name="Pereira M."/>
            <person name="Perotto S."/>
            <person name="Peter M."/>
            <person name="Riley R."/>
            <person name="Sitrit Y."/>
            <person name="Stielow B."/>
            <person name="Szollosi G."/>
            <person name="Zifcakova L."/>
            <person name="Stursova M."/>
            <person name="Spatafora J.W."/>
            <person name="Tedersoo L."/>
            <person name="Vaario L.-M."/>
            <person name="Yamada A."/>
            <person name="Yan M."/>
            <person name="Wang P."/>
            <person name="Xu J."/>
            <person name="Bruns T."/>
            <person name="Baldrian P."/>
            <person name="Vilgalys R."/>
            <person name="Henrissat B."/>
            <person name="Grigoriev I.V."/>
            <person name="Hibbett D."/>
            <person name="Nagy L.G."/>
            <person name="Martin F.M."/>
        </authorList>
    </citation>
    <scope>NUCLEOTIDE SEQUENCE</scope>
    <source>
        <strain evidence="3">UH-Tt-Lm1</strain>
    </source>
</reference>
<dbReference type="OrthoDB" id="3035031at2759"/>
<sequence>MIGALLSDENDNDELPFSNPPFDPIMSKIREKLRSMAPSSTTKRRIIDGSKIVLDIAKESADALPPLKSCLGGITALVKHYEESQDVQDKLEDLFPWLIKLRDCVTKGSAGGSSEEAERLKELTRSLEDIEKQSQELLGKGRATRILDKAQDSGTVVKLIELLRRAILVYQVSQQQSIENQVTKLAISLHDLLKLRETAPGVKEKIESTLARLGRFNPGGSDIEDEAESKRRVVLLGALEEINGKLYLIYERSNAPGYREDDADVQTVCKLVELARDALMEYQLAQQNAMYEQNRKMIVSRSWL</sequence>
<dbReference type="Proteomes" id="UP000736335">
    <property type="component" value="Unassembled WGS sequence"/>
</dbReference>
<accession>A0A9P6HD15</accession>
<dbReference type="AlphaFoldDB" id="A0A9P6HD15"/>
<organism evidence="3 4">
    <name type="scientific">Thelephora terrestris</name>
    <dbReference type="NCBI Taxonomy" id="56493"/>
    <lineage>
        <taxon>Eukaryota</taxon>
        <taxon>Fungi</taxon>
        <taxon>Dikarya</taxon>
        <taxon>Basidiomycota</taxon>
        <taxon>Agaricomycotina</taxon>
        <taxon>Agaricomycetes</taxon>
        <taxon>Thelephorales</taxon>
        <taxon>Thelephoraceae</taxon>
        <taxon>Thelephora</taxon>
    </lineage>
</organism>
<feature type="region of interest" description="Disordered" evidence="2">
    <location>
        <begin position="1"/>
        <end position="21"/>
    </location>
</feature>
<reference evidence="3" key="1">
    <citation type="journal article" date="2020" name="Nat. Commun.">
        <title>Large-scale genome sequencing of mycorrhizal fungi provides insights into the early evolution of symbiotic traits.</title>
        <authorList>
            <person name="Miyauchi S."/>
            <person name="Kiss E."/>
            <person name="Kuo A."/>
            <person name="Drula E."/>
            <person name="Kohler A."/>
            <person name="Sanchez-Garcia M."/>
            <person name="Morin E."/>
            <person name="Andreopoulos B."/>
            <person name="Barry K.W."/>
            <person name="Bonito G."/>
            <person name="Buee M."/>
            <person name="Carver A."/>
            <person name="Chen C."/>
            <person name="Cichocki N."/>
            <person name="Clum A."/>
            <person name="Culley D."/>
            <person name="Crous P.W."/>
            <person name="Fauchery L."/>
            <person name="Girlanda M."/>
            <person name="Hayes R.D."/>
            <person name="Keri Z."/>
            <person name="LaButti K."/>
            <person name="Lipzen A."/>
            <person name="Lombard V."/>
            <person name="Magnuson J."/>
            <person name="Maillard F."/>
            <person name="Murat C."/>
            <person name="Nolan M."/>
            <person name="Ohm R.A."/>
            <person name="Pangilinan J."/>
            <person name="Pereira M.F."/>
            <person name="Perotto S."/>
            <person name="Peter M."/>
            <person name="Pfister S."/>
            <person name="Riley R."/>
            <person name="Sitrit Y."/>
            <person name="Stielow J.B."/>
            <person name="Szollosi G."/>
            <person name="Zifcakova L."/>
            <person name="Stursova M."/>
            <person name="Spatafora J.W."/>
            <person name="Tedersoo L."/>
            <person name="Vaario L.M."/>
            <person name="Yamada A."/>
            <person name="Yan M."/>
            <person name="Wang P."/>
            <person name="Xu J."/>
            <person name="Bruns T."/>
            <person name="Baldrian P."/>
            <person name="Vilgalys R."/>
            <person name="Dunand C."/>
            <person name="Henrissat B."/>
            <person name="Grigoriev I.V."/>
            <person name="Hibbett D."/>
            <person name="Nagy L.G."/>
            <person name="Martin F.M."/>
        </authorList>
    </citation>
    <scope>NUCLEOTIDE SEQUENCE</scope>
    <source>
        <strain evidence="3">UH-Tt-Lm1</strain>
    </source>
</reference>
<evidence type="ECO:0000256" key="2">
    <source>
        <dbReference type="SAM" id="MobiDB-lite"/>
    </source>
</evidence>
<keyword evidence="4" id="KW-1185">Reference proteome</keyword>
<dbReference type="EMBL" id="WIUZ02000008">
    <property type="protein sequence ID" value="KAF9784577.1"/>
    <property type="molecule type" value="Genomic_DNA"/>
</dbReference>
<comment type="caution">
    <text evidence="3">The sequence shown here is derived from an EMBL/GenBank/DDBJ whole genome shotgun (WGS) entry which is preliminary data.</text>
</comment>
<protein>
    <submittedName>
        <fullName evidence="3">Uncharacterized protein</fullName>
    </submittedName>
</protein>
<evidence type="ECO:0000256" key="1">
    <source>
        <dbReference type="SAM" id="Coils"/>
    </source>
</evidence>
<name>A0A9P6HD15_9AGAM</name>
<feature type="coiled-coil region" evidence="1">
    <location>
        <begin position="113"/>
        <end position="140"/>
    </location>
</feature>
<evidence type="ECO:0000313" key="3">
    <source>
        <dbReference type="EMBL" id="KAF9784577.1"/>
    </source>
</evidence>